<comment type="caution">
    <text evidence="2">The sequence shown here is derived from an EMBL/GenBank/DDBJ whole genome shotgun (WGS) entry which is preliminary data.</text>
</comment>
<dbReference type="Gene3D" id="1.20.1260.10">
    <property type="match status" value="1"/>
</dbReference>
<protein>
    <recommendedName>
        <fullName evidence="1">Rubrerythrin diiron-binding domain-containing protein</fullName>
    </recommendedName>
</protein>
<dbReference type="InterPro" id="IPR012347">
    <property type="entry name" value="Ferritin-like"/>
</dbReference>
<dbReference type="Proteomes" id="UP000177230">
    <property type="component" value="Unassembled WGS sequence"/>
</dbReference>
<gene>
    <name evidence="2" type="ORF">A2024_05515</name>
</gene>
<evidence type="ECO:0000259" key="1">
    <source>
        <dbReference type="Pfam" id="PF02915"/>
    </source>
</evidence>
<name>A0A1F5RI18_9BACT</name>
<dbReference type="EMBL" id="MFFM01000009">
    <property type="protein sequence ID" value="OGF13994.1"/>
    <property type="molecule type" value="Genomic_DNA"/>
</dbReference>
<sequence>MENKELLKNIKQAVKMENEAALFYKHVALLSKDIRAGEMLMQFSQDEEKHRRILEYVAESYKHNREKFDFPDIGPPAEYGKHETSPLYSKKLSELTEEPKPVLLTLKEFAKKETKAIALYFKLSESSNDVNARIFFDSLVQWEKRHLETLERQAMAFSENQ</sequence>
<dbReference type="SUPFAM" id="SSF47240">
    <property type="entry name" value="Ferritin-like"/>
    <property type="match status" value="1"/>
</dbReference>
<dbReference type="AlphaFoldDB" id="A0A1F5RI18"/>
<dbReference type="GO" id="GO:0046872">
    <property type="term" value="F:metal ion binding"/>
    <property type="evidence" value="ECO:0007669"/>
    <property type="project" value="InterPro"/>
</dbReference>
<reference evidence="2 3" key="1">
    <citation type="journal article" date="2016" name="Nat. Commun.">
        <title>Thousands of microbial genomes shed light on interconnected biogeochemical processes in an aquifer system.</title>
        <authorList>
            <person name="Anantharaman K."/>
            <person name="Brown C.T."/>
            <person name="Hug L.A."/>
            <person name="Sharon I."/>
            <person name="Castelle C.J."/>
            <person name="Probst A.J."/>
            <person name="Thomas B.C."/>
            <person name="Singh A."/>
            <person name="Wilkins M.J."/>
            <person name="Karaoz U."/>
            <person name="Brodie E.L."/>
            <person name="Williams K.H."/>
            <person name="Hubbard S.S."/>
            <person name="Banfield J.F."/>
        </authorList>
    </citation>
    <scope>NUCLEOTIDE SEQUENCE [LARGE SCALE GENOMIC DNA]</scope>
</reference>
<feature type="domain" description="Rubrerythrin diiron-binding" evidence="1">
    <location>
        <begin position="8"/>
        <end position="152"/>
    </location>
</feature>
<organism evidence="2 3">
    <name type="scientific">Candidatus Edwardsbacteria bacterium GWF2_54_11</name>
    <dbReference type="NCBI Taxonomy" id="1817851"/>
    <lineage>
        <taxon>Bacteria</taxon>
        <taxon>Candidatus Edwardsiibacteriota</taxon>
    </lineage>
</organism>
<proteinExistence type="predicted"/>
<dbReference type="Pfam" id="PF02915">
    <property type="entry name" value="Rubrerythrin"/>
    <property type="match status" value="1"/>
</dbReference>
<evidence type="ECO:0000313" key="3">
    <source>
        <dbReference type="Proteomes" id="UP000177230"/>
    </source>
</evidence>
<dbReference type="GO" id="GO:0016491">
    <property type="term" value="F:oxidoreductase activity"/>
    <property type="evidence" value="ECO:0007669"/>
    <property type="project" value="InterPro"/>
</dbReference>
<evidence type="ECO:0000313" key="2">
    <source>
        <dbReference type="EMBL" id="OGF13994.1"/>
    </source>
</evidence>
<dbReference type="InterPro" id="IPR003251">
    <property type="entry name" value="Rr_diiron-bd_dom"/>
</dbReference>
<accession>A0A1F5RI18</accession>
<dbReference type="InterPro" id="IPR009078">
    <property type="entry name" value="Ferritin-like_SF"/>
</dbReference>